<name>A0A949V5E6_9ENTR</name>
<protein>
    <submittedName>
        <fullName evidence="3">Uncharacterized protein</fullName>
    </submittedName>
</protein>
<dbReference type="InterPro" id="IPR013783">
    <property type="entry name" value="Ig-like_fold"/>
</dbReference>
<evidence type="ECO:0000259" key="1">
    <source>
        <dbReference type="Pfam" id="PF17936"/>
    </source>
</evidence>
<dbReference type="InterPro" id="IPR044016">
    <property type="entry name" value="Big_13"/>
</dbReference>
<proteinExistence type="predicted"/>
<gene>
    <name evidence="3" type="ORF">JZ788_16410</name>
</gene>
<sequence length="2239" mass="232848">DAQGNWTLPLASLEDGEHSYQIKITDSAGNETLSPKVDFTVDASSVVLTIDHANDNVGKLTGAVLTGGLTDDSTPELQGTAAAGAVVTIKDANDQVLGSAVANASGEWKFQLESVEDGEHTWKAEVTNEAGNTARAEITLTVDTTVPVPPVITSLTDAVGTIQYTSQTQGNVTDDPVPSFTGTAEAGAIVTLYDGDAVLGSVIANDAGEWSFRPTTNLREGTHSITATATDAAGNTSEPSDNWNFVLDVTAPGVGISGNSAESLSGVSEPGAIITVTDDKGTEYTAVADQAGRWIIAPNPIEPGVSGTIYVTDPAGNKGESVSFQGAALGSYDLLNESAQVNTSVAGDQANPTTTRLADGRIVVSWQGAGVSATEVYMQMYEADGVHKIGTEQQVNQRTNGNQDSPQVVALADGGFIIVYESYNGGFSGGDCVVARRYGADGQAVTDEFMVNVTTTGGNQNHPSVMATPDGGYIITWQDQNKNIVQRTYGADNEPATGEVVVATGTGMGGAGGPEMATFTDEAHSGMYITVWNATSGPSDKDSTGVVGQIFGADGKPLGSTFQVNTTMDAQQNYPDVITLKDGSFVVYWDTNDSGAIGSDVRAIHYTVDPATGAVSVKGTGDFIVNTFTVGKQYKPVGVALEDGGYLIIWGSDGGDGHGSAIYAQRYDASDNKVGREFIVNTTTQGNQGYGGDSADVTHILDATLTADGNVYITWQSDNVDGSGMGVEGIVVSPDAAYYSEFTVNAATAGDQTHSSVAALPGGGSIVVWQSTSGDGSGTCIKGQMLDAKGQPVGGEFMVNATTAGDQLTPQVTVLPNGDFEVVWSSGTYIKGQKFTYTHDGNEQISGVVASGSEININSGTGADNQTSPTITTLADGGYMVVWQGTANGVWEILGRQYDASGAPVGDQKVLATTTLDAPWALGAGDWQPLPTVTTLADGKLAIAYTNKGTGYDSTVMLYDPATQTTGAPVVVNQTLTNDQASPVVTALGNGNFIVTWDSNNNGGPDQQGFSVWGRIYDANGAALGDEFMINTATAGDQHLPVVVSRDDGSFVVVFVSATDSAPGAGTYGIYAQYFDAQGNKIGQQMQINQLTYGNQIEVDATFLEGGQLYVTWTDQGVADGAGSAIKGRIVDLVETLGLEQETANNDDPTTIDYQPTTQTATDSLPPNVGISVNNADKLGGQTEPGAKVTVVDASGASHVAVADSKGAWSLEPNPLAVGEKGYISASDAAGNAGAPILIRGTALDGYGLMNESIQVNTTTANEQSNPTVTRLEDGRIVVIWQSNDGTNLSPNYNVYMQLYDADGVHKIGTEQQINQRTANNQDSPQVVALADGGFLVVYESWQSTLDPNGDSVLARRYGSDGQALTDEFLVNTTKTGNQNNPSAMATPDGGYVITWQDQNKNIVQRTYGADNEPETGEVVVATGTGMGGAGGPEMATFTDAAHSGMYITVWNATSGPSDKNSTGVVGQIFGADGKPLGGAFQVNTTMDAQQNYPDVITLKDGSFVVYWDTNDSGAIGSDVRAIHYTVDPATGAVSVKGTGDFIVNTYTDGKQYKPVGVALEDGGYLIIWGSEGGDGHGSAIYAQRYDASDNKVGREFIVNTTTQGNQGYGGDSADVTHIVDATLMADGNVYISWQSDNVDGNSMGIEGIVVNPDAAYYSEFTVNSTKAGDQSSPVVVSLPDGGLFEVWVSANGDGSGTGIRGQMLDAKGQPVGGEFTVNTTTAGDQLMPVVLENGNIQIVWTSPASGNVNYIKGQQYTYAYDSEGNVSGLTAVGSEFNISSGAGATYQGSPQVTSLSDGGYLVVWEAIESSEYKIYGRQYNADGSPATGEMTLSSTGLTTGALGNSNYWSALPSVSELSNGKVAISFATKGSGYDSSVVLYDPATHTAGASTVVNQTSAGDQASASVSALDNGNFVVTWDSNNNSGPDQTGFSVWGRIYDANGQAISNEFLINTVTAGDQHLAKVVSRADGSFVAVFVSATDTAPGAGTNGIYAQYFDAHGNKVGQQMQINQLTYGEQIEVNATFMAGGQLYVTWTDQGVGDGSGSAIKGRIVDLNETLGLKDDGNGLTHIDYQPAQFYVNGTDGNDALDARGAITVDAKDGNDTIFINSTNFTSINGGEGHDTLVWDSYNNLELGSVSSKISGIEVIHMGNNSAQTLVISASDVLDMTKDNGETGHVLYITGDDGDSNKSGARDTVSIDKSVWTAGASQTENGVTYDVYVHNDDTTVKLLIQHGMNVM</sequence>
<dbReference type="Pfam" id="PF19077">
    <property type="entry name" value="Big_13"/>
    <property type="match status" value="3"/>
</dbReference>
<feature type="domain" description="Bacterial Ig" evidence="1">
    <location>
        <begin position="1173"/>
        <end position="1239"/>
    </location>
</feature>
<feature type="domain" description="Bacterial Ig-like" evidence="2">
    <location>
        <begin position="1"/>
        <end position="42"/>
    </location>
</feature>
<evidence type="ECO:0000313" key="3">
    <source>
        <dbReference type="EMBL" id="MBV5097264.1"/>
    </source>
</evidence>
<accession>A0A949V5E6</accession>
<dbReference type="Gene3D" id="2.60.40.10">
    <property type="entry name" value="Immunoglobulins"/>
    <property type="match status" value="5"/>
</dbReference>
<dbReference type="RefSeq" id="WP_249938962.1">
    <property type="nucleotide sequence ID" value="NZ_JAGFEW010000044.1"/>
</dbReference>
<reference evidence="3 4" key="1">
    <citation type="submission" date="2021-03" db="EMBL/GenBank/DDBJ databases">
        <title>Tenobrionicola molitorae gen. nov., sp. nov. and Tenobrionicola larvae sp. nov., isolated from larvae of the mealworm Tenobrio molitor L., a proposal to transfer Erwinia teleogrylli Liu et al. 2016 to a new genus Entomohabitans as Entomohabitans teleogrylli comb. nov.</title>
        <authorList>
            <person name="Lee S.D."/>
            <person name="Yang H.L."/>
            <person name="Kim I.S."/>
        </authorList>
    </citation>
    <scope>NUCLEOTIDE SEQUENCE [LARGE SCALE GENOMIC DNA]</scope>
    <source>
        <strain evidence="3 4">YMB-R21</strain>
    </source>
</reference>
<feature type="non-terminal residue" evidence="3">
    <location>
        <position position="1"/>
    </location>
</feature>
<dbReference type="EMBL" id="JAGFEW010000044">
    <property type="protein sequence ID" value="MBV5097264.1"/>
    <property type="molecule type" value="Genomic_DNA"/>
</dbReference>
<evidence type="ECO:0000313" key="4">
    <source>
        <dbReference type="Proteomes" id="UP000746420"/>
    </source>
</evidence>
<comment type="caution">
    <text evidence="3">The sequence shown here is derived from an EMBL/GenBank/DDBJ whole genome shotgun (WGS) entry which is preliminary data.</text>
</comment>
<feature type="domain" description="Bacterial Ig-like" evidence="2">
    <location>
        <begin position="58"/>
        <end position="144"/>
    </location>
</feature>
<dbReference type="InterPro" id="IPR041498">
    <property type="entry name" value="Big_6"/>
</dbReference>
<organism evidence="3 4">
    <name type="scientific">Tenebrionicola larvae</name>
    <dbReference type="NCBI Taxonomy" id="2815733"/>
    <lineage>
        <taxon>Bacteria</taxon>
        <taxon>Pseudomonadati</taxon>
        <taxon>Pseudomonadota</taxon>
        <taxon>Gammaproteobacteria</taxon>
        <taxon>Enterobacterales</taxon>
        <taxon>Enterobacteriaceae</taxon>
        <taxon>Tenebrionibacter/Tenebrionicola group</taxon>
        <taxon>Tenebrionicola</taxon>
    </lineage>
</organism>
<feature type="domain" description="Bacterial Ig-like" evidence="2">
    <location>
        <begin position="169"/>
        <end position="248"/>
    </location>
</feature>
<evidence type="ECO:0000259" key="2">
    <source>
        <dbReference type="Pfam" id="PF19077"/>
    </source>
</evidence>
<dbReference type="NCBIfam" id="NF033510">
    <property type="entry name" value="Ca_tandemer"/>
    <property type="match status" value="4"/>
</dbReference>
<dbReference type="Proteomes" id="UP000746420">
    <property type="component" value="Unassembled WGS sequence"/>
</dbReference>
<dbReference type="Pfam" id="PF17936">
    <property type="entry name" value="Big_6"/>
    <property type="match status" value="1"/>
</dbReference>
<keyword evidence="4" id="KW-1185">Reference proteome</keyword>